<dbReference type="PANTHER" id="PTHR44051:SF3">
    <property type="entry name" value="TRANSCRIPTIONAL REGULATOR URE2"/>
    <property type="match status" value="1"/>
</dbReference>
<dbReference type="InterPro" id="IPR004045">
    <property type="entry name" value="Glutathione_S-Trfase_N"/>
</dbReference>
<dbReference type="InterPro" id="IPR036282">
    <property type="entry name" value="Glutathione-S-Trfase_C_sf"/>
</dbReference>
<dbReference type="STRING" id="5078.A0A135LJY9"/>
<dbReference type="InterPro" id="IPR036249">
    <property type="entry name" value="Thioredoxin-like_sf"/>
</dbReference>
<name>A0A135LJY9_PENPA</name>
<feature type="domain" description="GST N-terminal" evidence="2">
    <location>
        <begin position="7"/>
        <end position="88"/>
    </location>
</feature>
<keyword evidence="5" id="KW-1185">Reference proteome</keyword>
<dbReference type="OrthoDB" id="422574at2759"/>
<feature type="domain" description="GST C-terminal" evidence="3">
    <location>
        <begin position="95"/>
        <end position="220"/>
    </location>
</feature>
<dbReference type="SUPFAM" id="SSF47616">
    <property type="entry name" value="GST C-terminal domain-like"/>
    <property type="match status" value="1"/>
</dbReference>
<dbReference type="SFLD" id="SFLDG01151">
    <property type="entry name" value="Main.2:_Nu-like"/>
    <property type="match status" value="1"/>
</dbReference>
<evidence type="ECO:0000313" key="5">
    <source>
        <dbReference type="Proteomes" id="UP000070168"/>
    </source>
</evidence>
<evidence type="ECO:0000256" key="1">
    <source>
        <dbReference type="ARBA" id="ARBA00007409"/>
    </source>
</evidence>
<dbReference type="OMA" id="ATQYAKH"/>
<organism evidence="4 5">
    <name type="scientific">Penicillium patulum</name>
    <name type="common">Penicillium griseofulvum</name>
    <dbReference type="NCBI Taxonomy" id="5078"/>
    <lineage>
        <taxon>Eukaryota</taxon>
        <taxon>Fungi</taxon>
        <taxon>Dikarya</taxon>
        <taxon>Ascomycota</taxon>
        <taxon>Pezizomycotina</taxon>
        <taxon>Eurotiomycetes</taxon>
        <taxon>Eurotiomycetidae</taxon>
        <taxon>Eurotiales</taxon>
        <taxon>Aspergillaceae</taxon>
        <taxon>Penicillium</taxon>
    </lineage>
</organism>
<dbReference type="RefSeq" id="XP_040647795.1">
    <property type="nucleotide sequence ID" value="XM_040790842.1"/>
</dbReference>
<dbReference type="InterPro" id="IPR040079">
    <property type="entry name" value="Glutathione_S-Trfase"/>
</dbReference>
<accession>A0A135LJY9</accession>
<dbReference type="CDD" id="cd03048">
    <property type="entry name" value="GST_N_Ure2p_like"/>
    <property type="match status" value="1"/>
</dbReference>
<dbReference type="Pfam" id="PF13409">
    <property type="entry name" value="GST_N_2"/>
    <property type="match status" value="1"/>
</dbReference>
<evidence type="ECO:0000259" key="3">
    <source>
        <dbReference type="PROSITE" id="PS50405"/>
    </source>
</evidence>
<dbReference type="Proteomes" id="UP000070168">
    <property type="component" value="Unassembled WGS sequence"/>
</dbReference>
<dbReference type="PROSITE" id="PS50404">
    <property type="entry name" value="GST_NTER"/>
    <property type="match status" value="1"/>
</dbReference>
<dbReference type="AlphaFoldDB" id="A0A135LJY9"/>
<comment type="caution">
    <text evidence="4">The sequence shown here is derived from an EMBL/GenBank/DDBJ whole genome shotgun (WGS) entry which is preliminary data.</text>
</comment>
<reference evidence="4 5" key="1">
    <citation type="journal article" date="2016" name="BMC Genomics">
        <title>Genome sequencing and secondary metabolism of the postharvest pathogen Penicillium griseofulvum.</title>
        <authorList>
            <person name="Banani H."/>
            <person name="Marcet-Houben M."/>
            <person name="Ballester A.R."/>
            <person name="Abbruscato P."/>
            <person name="Gonzalez-Candelas L."/>
            <person name="Gabaldon T."/>
            <person name="Spadaro D."/>
        </authorList>
    </citation>
    <scope>NUCLEOTIDE SEQUENCE [LARGE SCALE GENOMIC DNA]</scope>
    <source>
        <strain evidence="4 5">PG3</strain>
    </source>
</reference>
<sequence length="226" mass="25857">MSLKPLALWTLRGHAGTPNPWKVLMILEELKLPYETKSVDVDDLKKEPYESINPNGRVPTLEDPNTGTTIWESGAILEYLVDTYDKQRTISFAATSKEYYESKQWLHYQMSGQGPYFGQATWFTVYHPEKVPSAVERYVNEIRRVSGVLNQSLQNREYLVGRYSYVDAAFVPWFEVAALFWSKEMDLGQNFPHVHAWLHRIKARPAIAKTIDDKEMAAAAAAAKAK</sequence>
<dbReference type="Gene3D" id="3.40.30.10">
    <property type="entry name" value="Glutaredoxin"/>
    <property type="match status" value="1"/>
</dbReference>
<comment type="similarity">
    <text evidence="1">Belongs to the GST superfamily.</text>
</comment>
<dbReference type="PROSITE" id="PS50405">
    <property type="entry name" value="GST_CTER"/>
    <property type="match status" value="1"/>
</dbReference>
<gene>
    <name evidence="4" type="ORF">PGRI_031290</name>
</gene>
<dbReference type="Pfam" id="PF00043">
    <property type="entry name" value="GST_C"/>
    <property type="match status" value="1"/>
</dbReference>
<dbReference type="InterPro" id="IPR010987">
    <property type="entry name" value="Glutathione-S-Trfase_C-like"/>
</dbReference>
<proteinExistence type="inferred from homology"/>
<protein>
    <recommendedName>
        <fullName evidence="6">Glutathione S-transferase/chloride channel, C-terminal</fullName>
    </recommendedName>
</protein>
<evidence type="ECO:0000259" key="2">
    <source>
        <dbReference type="PROSITE" id="PS50404"/>
    </source>
</evidence>
<evidence type="ECO:0000313" key="4">
    <source>
        <dbReference type="EMBL" id="KXG49259.1"/>
    </source>
</evidence>
<dbReference type="SUPFAM" id="SSF52833">
    <property type="entry name" value="Thioredoxin-like"/>
    <property type="match status" value="1"/>
</dbReference>
<dbReference type="GeneID" id="63706142"/>
<evidence type="ECO:0008006" key="6">
    <source>
        <dbReference type="Google" id="ProtNLM"/>
    </source>
</evidence>
<dbReference type="SFLD" id="SFLDG00358">
    <property type="entry name" value="Main_(cytGST)"/>
    <property type="match status" value="1"/>
</dbReference>
<dbReference type="EMBL" id="LHQR01000065">
    <property type="protein sequence ID" value="KXG49259.1"/>
    <property type="molecule type" value="Genomic_DNA"/>
</dbReference>
<dbReference type="InterPro" id="IPR004046">
    <property type="entry name" value="GST_C"/>
</dbReference>
<dbReference type="PANTHER" id="PTHR44051">
    <property type="entry name" value="GLUTATHIONE S-TRANSFERASE-RELATED"/>
    <property type="match status" value="1"/>
</dbReference>
<dbReference type="Gene3D" id="1.20.1050.10">
    <property type="match status" value="1"/>
</dbReference>
<dbReference type="SFLD" id="SFLDS00019">
    <property type="entry name" value="Glutathione_Transferase_(cytos"/>
    <property type="match status" value="1"/>
</dbReference>